<feature type="non-terminal residue" evidence="1">
    <location>
        <position position="67"/>
    </location>
</feature>
<proteinExistence type="predicted"/>
<dbReference type="Proteomes" id="UP000777784">
    <property type="component" value="Unassembled WGS sequence"/>
</dbReference>
<evidence type="ECO:0000313" key="2">
    <source>
        <dbReference type="Proteomes" id="UP000777784"/>
    </source>
</evidence>
<accession>A0A948RWC9</accession>
<sequence length="67" mass="7703">MSFTGNFQCRSSVVLDLIGDLYDVESDLPVWNPLHPEAEQHECLLERKRIRKERSSSIVDGISDWAI</sequence>
<dbReference type="AlphaFoldDB" id="A0A948RWC9"/>
<gene>
    <name evidence="1" type="ORF">KJ970_04780</name>
</gene>
<reference evidence="1" key="1">
    <citation type="submission" date="2021-05" db="EMBL/GenBank/DDBJ databases">
        <title>Energy efficiency and biological interactions define the core microbiome of deep oligotrophic groundwater.</title>
        <authorList>
            <person name="Mehrshad M."/>
            <person name="Lopez-Fernandez M."/>
            <person name="Bell E."/>
            <person name="Bernier-Latmani R."/>
            <person name="Bertilsson S."/>
            <person name="Dopson M."/>
        </authorList>
    </citation>
    <scope>NUCLEOTIDE SEQUENCE</scope>
    <source>
        <strain evidence="1">Modern_marine.mb.64</strain>
    </source>
</reference>
<organism evidence="1 2">
    <name type="scientific">Eiseniibacteriota bacterium</name>
    <dbReference type="NCBI Taxonomy" id="2212470"/>
    <lineage>
        <taxon>Bacteria</taxon>
        <taxon>Candidatus Eiseniibacteriota</taxon>
    </lineage>
</organism>
<evidence type="ECO:0000313" key="1">
    <source>
        <dbReference type="EMBL" id="MBU2690222.1"/>
    </source>
</evidence>
<comment type="caution">
    <text evidence="1">The sequence shown here is derived from an EMBL/GenBank/DDBJ whole genome shotgun (WGS) entry which is preliminary data.</text>
</comment>
<name>A0A948RWC9_UNCEI</name>
<dbReference type="EMBL" id="JAHJDP010000025">
    <property type="protein sequence ID" value="MBU2690222.1"/>
    <property type="molecule type" value="Genomic_DNA"/>
</dbReference>
<protein>
    <submittedName>
        <fullName evidence="1">Uncharacterized protein</fullName>
    </submittedName>
</protein>